<feature type="domain" description="4Fe-4S ferredoxin-type" evidence="5">
    <location>
        <begin position="38"/>
        <end position="67"/>
    </location>
</feature>
<evidence type="ECO:0000313" key="6">
    <source>
        <dbReference type="EMBL" id="MEY6431863.1"/>
    </source>
</evidence>
<dbReference type="Proteomes" id="UP001564408">
    <property type="component" value="Unassembled WGS sequence"/>
</dbReference>
<evidence type="ECO:0000259" key="5">
    <source>
        <dbReference type="PROSITE" id="PS51379"/>
    </source>
</evidence>
<dbReference type="InterPro" id="IPR017896">
    <property type="entry name" value="4Fe4S_Fe-S-bd"/>
</dbReference>
<keyword evidence="1" id="KW-0479">Metal-binding</keyword>
<dbReference type="RefSeq" id="WP_369666241.1">
    <property type="nucleotide sequence ID" value="NZ_JBDKXB010000004.1"/>
</dbReference>
<dbReference type="SUPFAM" id="SSF54862">
    <property type="entry name" value="4Fe-4S ferredoxins"/>
    <property type="match status" value="1"/>
</dbReference>
<dbReference type="InterPro" id="IPR017900">
    <property type="entry name" value="4Fe4S_Fe_S_CS"/>
</dbReference>
<accession>A0ABV4BF10</accession>
<comment type="caution">
    <text evidence="6">The sequence shown here is derived from an EMBL/GenBank/DDBJ whole genome shotgun (WGS) entry which is preliminary data.</text>
</comment>
<dbReference type="PROSITE" id="PS00198">
    <property type="entry name" value="4FE4S_FER_1"/>
    <property type="match status" value="1"/>
</dbReference>
<feature type="domain" description="4Fe-4S ferredoxin-type" evidence="5">
    <location>
        <begin position="69"/>
        <end position="98"/>
    </location>
</feature>
<dbReference type="Gene3D" id="3.30.70.3270">
    <property type="match status" value="1"/>
</dbReference>
<evidence type="ECO:0000256" key="4">
    <source>
        <dbReference type="SAM" id="MobiDB-lite"/>
    </source>
</evidence>
<dbReference type="EMBL" id="JBDKXB010000004">
    <property type="protein sequence ID" value="MEY6431863.1"/>
    <property type="molecule type" value="Genomic_DNA"/>
</dbReference>
<protein>
    <submittedName>
        <fullName evidence="6">4Fe-4S binding protein</fullName>
    </submittedName>
</protein>
<name>A0ABV4BF10_9GAMM</name>
<gene>
    <name evidence="6" type="ORF">ABC977_05500</name>
</gene>
<sequence>MTVPWYSISALVTKSALHKPATRLYPFEKRAPYARTRGHIQFKIDDCNYCGICAHKCPTHAIVTNKKAKTWAIDHTLCILCNSCVDECREGCITLSNHPLAPLGPADVARFREEYQAPPPPPPTEVELTPRDPAAP</sequence>
<proteinExistence type="predicted"/>
<keyword evidence="3" id="KW-0411">Iron-sulfur</keyword>
<evidence type="ECO:0000256" key="1">
    <source>
        <dbReference type="ARBA" id="ARBA00022723"/>
    </source>
</evidence>
<keyword evidence="2" id="KW-0408">Iron</keyword>
<organism evidence="6 7">
    <name type="scientific">Thioalkalicoccus limnaeus</name>
    <dbReference type="NCBI Taxonomy" id="120681"/>
    <lineage>
        <taxon>Bacteria</taxon>
        <taxon>Pseudomonadati</taxon>
        <taxon>Pseudomonadota</taxon>
        <taxon>Gammaproteobacteria</taxon>
        <taxon>Chromatiales</taxon>
        <taxon>Chromatiaceae</taxon>
        <taxon>Thioalkalicoccus</taxon>
    </lineage>
</organism>
<feature type="region of interest" description="Disordered" evidence="4">
    <location>
        <begin position="111"/>
        <end position="136"/>
    </location>
</feature>
<evidence type="ECO:0000256" key="2">
    <source>
        <dbReference type="ARBA" id="ARBA00023004"/>
    </source>
</evidence>
<reference evidence="6 7" key="1">
    <citation type="submission" date="2024-05" db="EMBL/GenBank/DDBJ databases">
        <title>Genome Sequence and Characterization of the New Strain Purple Sulfur Bacterium of Genus Thioalkalicoccus.</title>
        <authorList>
            <person name="Bryantseva I.A."/>
            <person name="Kyndt J.A."/>
            <person name="Imhoff J.F."/>
        </authorList>
    </citation>
    <scope>NUCLEOTIDE SEQUENCE [LARGE SCALE GENOMIC DNA]</scope>
    <source>
        <strain evidence="6 7">Um2</strain>
    </source>
</reference>
<evidence type="ECO:0000256" key="3">
    <source>
        <dbReference type="ARBA" id="ARBA00023014"/>
    </source>
</evidence>
<keyword evidence="7" id="KW-1185">Reference proteome</keyword>
<evidence type="ECO:0000313" key="7">
    <source>
        <dbReference type="Proteomes" id="UP001564408"/>
    </source>
</evidence>
<dbReference type="PROSITE" id="PS51379">
    <property type="entry name" value="4FE4S_FER_2"/>
    <property type="match status" value="2"/>
</dbReference>
<dbReference type="Pfam" id="PF13187">
    <property type="entry name" value="Fer4_9"/>
    <property type="match status" value="1"/>
</dbReference>